<feature type="compositionally biased region" description="Low complexity" evidence="1">
    <location>
        <begin position="8"/>
        <end position="18"/>
    </location>
</feature>
<evidence type="ECO:0000313" key="3">
    <source>
        <dbReference type="EMBL" id="SDS05464.1"/>
    </source>
</evidence>
<evidence type="ECO:0000256" key="2">
    <source>
        <dbReference type="SAM" id="Phobius"/>
    </source>
</evidence>
<dbReference type="EMBL" id="LT629750">
    <property type="protein sequence ID" value="SDS05464.1"/>
    <property type="molecule type" value="Genomic_DNA"/>
</dbReference>
<accession>A0A1H1P2L9</accession>
<sequence>MPKATRISASVPASSVSSERAEGHPLVLIALFSGTGLLISLIAVLMGVQPAWY</sequence>
<evidence type="ECO:0000256" key="1">
    <source>
        <dbReference type="SAM" id="MobiDB-lite"/>
    </source>
</evidence>
<keyword evidence="2" id="KW-0472">Membrane</keyword>
<name>A0A1H1P2L9_9BRAD</name>
<keyword evidence="4" id="KW-1185">Reference proteome</keyword>
<feature type="transmembrane region" description="Helical" evidence="2">
    <location>
        <begin position="26"/>
        <end position="48"/>
    </location>
</feature>
<organism evidence="3 4">
    <name type="scientific">Bradyrhizobium canariense</name>
    <dbReference type="NCBI Taxonomy" id="255045"/>
    <lineage>
        <taxon>Bacteria</taxon>
        <taxon>Pseudomonadati</taxon>
        <taxon>Pseudomonadota</taxon>
        <taxon>Alphaproteobacteria</taxon>
        <taxon>Hyphomicrobiales</taxon>
        <taxon>Nitrobacteraceae</taxon>
        <taxon>Bradyrhizobium</taxon>
    </lineage>
</organism>
<dbReference type="AlphaFoldDB" id="A0A1H1P2L9"/>
<keyword evidence="2" id="KW-0812">Transmembrane</keyword>
<proteinExistence type="predicted"/>
<protein>
    <submittedName>
        <fullName evidence="3">Uncharacterized protein</fullName>
    </submittedName>
</protein>
<dbReference type="Proteomes" id="UP000243904">
    <property type="component" value="Chromosome I"/>
</dbReference>
<evidence type="ECO:0000313" key="4">
    <source>
        <dbReference type="Proteomes" id="UP000243904"/>
    </source>
</evidence>
<feature type="region of interest" description="Disordered" evidence="1">
    <location>
        <begin position="1"/>
        <end position="21"/>
    </location>
</feature>
<keyword evidence="2" id="KW-1133">Transmembrane helix</keyword>
<dbReference type="RefSeq" id="WP_167558616.1">
    <property type="nucleotide sequence ID" value="NZ_LT629750.1"/>
</dbReference>
<reference evidence="4" key="1">
    <citation type="submission" date="2016-10" db="EMBL/GenBank/DDBJ databases">
        <authorList>
            <person name="Varghese N."/>
            <person name="Submissions S."/>
        </authorList>
    </citation>
    <scope>NUCLEOTIDE SEQUENCE [LARGE SCALE GENOMIC DNA]</scope>
    <source>
        <strain evidence="4">GAS369</strain>
    </source>
</reference>
<gene>
    <name evidence="3" type="ORF">SAMN05444158_0856</name>
</gene>